<evidence type="ECO:0000313" key="2">
    <source>
        <dbReference type="EMBL" id="UXP33676.1"/>
    </source>
</evidence>
<feature type="signal peptide" evidence="1">
    <location>
        <begin position="1"/>
        <end position="24"/>
    </location>
</feature>
<keyword evidence="3" id="KW-1185">Reference proteome</keyword>
<dbReference type="PROSITE" id="PS51257">
    <property type="entry name" value="PROKAR_LIPOPROTEIN"/>
    <property type="match status" value="1"/>
</dbReference>
<dbReference type="InterPro" id="IPR038081">
    <property type="entry name" value="CalX-like_sf"/>
</dbReference>
<organism evidence="2 3">
    <name type="scientific">Reichenbachiella agarivorans</name>
    <dbReference type="NCBI Taxonomy" id="2979464"/>
    <lineage>
        <taxon>Bacteria</taxon>
        <taxon>Pseudomonadati</taxon>
        <taxon>Bacteroidota</taxon>
        <taxon>Cytophagia</taxon>
        <taxon>Cytophagales</taxon>
        <taxon>Reichenbachiellaceae</taxon>
        <taxon>Reichenbachiella</taxon>
    </lineage>
</organism>
<accession>A0ABY6CT45</accession>
<name>A0ABY6CT45_9BACT</name>
<reference evidence="2" key="1">
    <citation type="submission" date="2022-09" db="EMBL/GenBank/DDBJ databases">
        <title>Comparative genomics and taxonomic characterization of three novel marine species of genus Reichenbachiella exhibiting antioxidant and polysaccharide degradation activities.</title>
        <authorList>
            <person name="Muhammad N."/>
            <person name="Lee Y.-J."/>
            <person name="Ko J."/>
            <person name="Kim S.-G."/>
        </authorList>
    </citation>
    <scope>NUCLEOTIDE SEQUENCE</scope>
    <source>
        <strain evidence="2">BKB1-1</strain>
    </source>
</reference>
<feature type="chain" id="PRO_5046172345" description="HmuY protein" evidence="1">
    <location>
        <begin position="25"/>
        <end position="488"/>
    </location>
</feature>
<dbReference type="CDD" id="cd12105">
    <property type="entry name" value="HmuY"/>
    <property type="match status" value="1"/>
</dbReference>
<sequence>MLTKITYKTLSILAVLSILFSACSTDEGVERIFEAAFQTNSLGLGAADESKDIVVNFSIPTIQETTVTIEVTENGVSYGSDYETEPVASEGTITVTVPAGATSAQITVTRLVDFLPAGNSIDLTLASIAGEESPEIVGNAKVSILFEEVVSTGGTIDLLTGGSNMPNQCYIDLSNYTQTAVRRDTWELAFYSGAENKVFLNAALLVSAAELVESTDIDAVNSETVFATALELSSYGQPVTVNNVSELKPGIPVGYYMYGNYTDNKAGTETAIKAISATDAENKVYIVSLGYSIPEESEGSLKTTEDERGLYKIRVLLDGENYKLQYAELDATTHQEVTISKDASNNHVFFSLVDEKTVVVEPAKSSWDINFSGVFSYFEGGFGLTYSDYALHNTLGGTGLYQVLNASDVPSYDDFTLADVEEMAFVYDNRAVIGSDWRNSGYNSPATLKDDRYYVVKDVEGNYFKLKFTRLSSETGVRGHSQFVYELL</sequence>
<gene>
    <name evidence="2" type="ORF">N6H18_06880</name>
</gene>
<proteinExistence type="predicted"/>
<evidence type="ECO:0000256" key="1">
    <source>
        <dbReference type="SAM" id="SignalP"/>
    </source>
</evidence>
<dbReference type="RefSeq" id="WP_262311103.1">
    <property type="nucleotide sequence ID" value="NZ_CP106679.1"/>
</dbReference>
<keyword evidence="1" id="KW-0732">Signal</keyword>
<dbReference type="EMBL" id="CP106679">
    <property type="protein sequence ID" value="UXP33676.1"/>
    <property type="molecule type" value="Genomic_DNA"/>
</dbReference>
<protein>
    <recommendedName>
        <fullName evidence="4">HmuY protein</fullName>
    </recommendedName>
</protein>
<dbReference type="InterPro" id="IPR025921">
    <property type="entry name" value="HmuY"/>
</dbReference>
<dbReference type="Pfam" id="PF14064">
    <property type="entry name" value="HmuY"/>
    <property type="match status" value="2"/>
</dbReference>
<evidence type="ECO:0008006" key="4">
    <source>
        <dbReference type="Google" id="ProtNLM"/>
    </source>
</evidence>
<evidence type="ECO:0000313" key="3">
    <source>
        <dbReference type="Proteomes" id="UP001065174"/>
    </source>
</evidence>
<dbReference type="Proteomes" id="UP001065174">
    <property type="component" value="Chromosome"/>
</dbReference>
<dbReference type="Gene3D" id="2.60.40.2030">
    <property type="match status" value="1"/>
</dbReference>